<name>A0AAF1B0I9_DAUCS</name>
<reference evidence="1" key="2">
    <citation type="submission" date="2022-03" db="EMBL/GenBank/DDBJ databases">
        <title>Draft title - Genomic analysis of global carrot germplasm unveils the trajectory of domestication and the origin of high carotenoid orange carrot.</title>
        <authorList>
            <person name="Iorizzo M."/>
            <person name="Ellison S."/>
            <person name="Senalik D."/>
            <person name="Macko-Podgorni A."/>
            <person name="Grzebelus D."/>
            <person name="Bostan H."/>
            <person name="Rolling W."/>
            <person name="Curaba J."/>
            <person name="Simon P."/>
        </authorList>
    </citation>
    <scope>NUCLEOTIDE SEQUENCE</scope>
    <source>
        <tissue evidence="1">Leaf</tissue>
    </source>
</reference>
<sequence length="127" mass="14683">MTSKSKFSPERRRTNRLIESPWVYNWKKKALVFVILDDDGNNNSISHLVGQNIALKDSRVGSRGINNLDSRTLTLPKLDIRNEMIVADRRKRGDESERDDDFVTPCEKSLGAEHRRSNRLIIFLLCI</sequence>
<protein>
    <submittedName>
        <fullName evidence="1">Uncharacterized protein</fullName>
    </submittedName>
</protein>
<gene>
    <name evidence="1" type="ORF">DCAR_0518588</name>
</gene>
<dbReference type="EMBL" id="CP093347">
    <property type="protein sequence ID" value="WOG99240.1"/>
    <property type="molecule type" value="Genomic_DNA"/>
</dbReference>
<dbReference type="Proteomes" id="UP000077755">
    <property type="component" value="Chromosome 5"/>
</dbReference>
<evidence type="ECO:0000313" key="2">
    <source>
        <dbReference type="Proteomes" id="UP000077755"/>
    </source>
</evidence>
<evidence type="ECO:0000313" key="1">
    <source>
        <dbReference type="EMBL" id="WOG99240.1"/>
    </source>
</evidence>
<keyword evidence="2" id="KW-1185">Reference proteome</keyword>
<organism evidence="1 2">
    <name type="scientific">Daucus carota subsp. sativus</name>
    <name type="common">Carrot</name>
    <dbReference type="NCBI Taxonomy" id="79200"/>
    <lineage>
        <taxon>Eukaryota</taxon>
        <taxon>Viridiplantae</taxon>
        <taxon>Streptophyta</taxon>
        <taxon>Embryophyta</taxon>
        <taxon>Tracheophyta</taxon>
        <taxon>Spermatophyta</taxon>
        <taxon>Magnoliopsida</taxon>
        <taxon>eudicotyledons</taxon>
        <taxon>Gunneridae</taxon>
        <taxon>Pentapetalae</taxon>
        <taxon>asterids</taxon>
        <taxon>campanulids</taxon>
        <taxon>Apiales</taxon>
        <taxon>Apiaceae</taxon>
        <taxon>Apioideae</taxon>
        <taxon>Scandiceae</taxon>
        <taxon>Daucinae</taxon>
        <taxon>Daucus</taxon>
        <taxon>Daucus sect. Daucus</taxon>
    </lineage>
</organism>
<dbReference type="AlphaFoldDB" id="A0AAF1B0I9"/>
<reference evidence="1" key="1">
    <citation type="journal article" date="2016" name="Nat. Genet.">
        <title>A high-quality carrot genome assembly provides new insights into carotenoid accumulation and asterid genome evolution.</title>
        <authorList>
            <person name="Iorizzo M."/>
            <person name="Ellison S."/>
            <person name="Senalik D."/>
            <person name="Zeng P."/>
            <person name="Satapoomin P."/>
            <person name="Huang J."/>
            <person name="Bowman M."/>
            <person name="Iovene M."/>
            <person name="Sanseverino W."/>
            <person name="Cavagnaro P."/>
            <person name="Yildiz M."/>
            <person name="Macko-Podgorni A."/>
            <person name="Moranska E."/>
            <person name="Grzebelus E."/>
            <person name="Grzebelus D."/>
            <person name="Ashrafi H."/>
            <person name="Zheng Z."/>
            <person name="Cheng S."/>
            <person name="Spooner D."/>
            <person name="Van Deynze A."/>
            <person name="Simon P."/>
        </authorList>
    </citation>
    <scope>NUCLEOTIDE SEQUENCE</scope>
    <source>
        <tissue evidence="1">Leaf</tissue>
    </source>
</reference>
<accession>A0AAF1B0I9</accession>
<proteinExistence type="predicted"/>